<dbReference type="EMBL" id="QLST01000001">
    <property type="protein sequence ID" value="RBA29817.1"/>
    <property type="molecule type" value="Genomic_DNA"/>
</dbReference>
<sequence length="258" mass="29483">MKKIAAFVVLTIVLIGCKAKKGVAELSANEAMAATKVIQSHYDNEKNFESLNIRATAKYRDEKNMQTVSADIRIKKDEIIWINVKLLGFPVAKAKITPEKVSYYEKINNTYFEGNFDVLSNWLGTDLDFQKLQNLLIGNAIDDLSKGQYTAKIQNNLYQLTEKSKTNTSKEFYFEAANFLIKKAIIAQKNENRKLEIQYPSHGKQNGMFLPNEISINAQQEKEVKIDLIYKNITFDEKLSYSFSIPDGFEEVTINKSH</sequence>
<dbReference type="Gene3D" id="2.50.20.10">
    <property type="entry name" value="Lipoprotein localisation LolA/LolB/LppX"/>
    <property type="match status" value="1"/>
</dbReference>
<dbReference type="Proteomes" id="UP000253319">
    <property type="component" value="Unassembled WGS sequence"/>
</dbReference>
<proteinExistence type="predicted"/>
<dbReference type="PROSITE" id="PS51257">
    <property type="entry name" value="PROKAR_LIPOPROTEIN"/>
    <property type="match status" value="1"/>
</dbReference>
<evidence type="ECO:0000313" key="2">
    <source>
        <dbReference type="Proteomes" id="UP000253319"/>
    </source>
</evidence>
<comment type="caution">
    <text evidence="1">The sequence shown here is derived from an EMBL/GenBank/DDBJ whole genome shotgun (WGS) entry which is preliminary data.</text>
</comment>
<protein>
    <submittedName>
        <fullName evidence="1">DUF4292 domain-containing protein</fullName>
    </submittedName>
</protein>
<dbReference type="OrthoDB" id="849114at2"/>
<organism evidence="1 2">
    <name type="scientific">Flavobacterium tibetense</name>
    <dbReference type="NCBI Taxonomy" id="2233533"/>
    <lineage>
        <taxon>Bacteria</taxon>
        <taxon>Pseudomonadati</taxon>
        <taxon>Bacteroidota</taxon>
        <taxon>Flavobacteriia</taxon>
        <taxon>Flavobacteriales</taxon>
        <taxon>Flavobacteriaceae</taxon>
        <taxon>Flavobacterium</taxon>
    </lineage>
</organism>
<keyword evidence="2" id="KW-1185">Reference proteome</keyword>
<dbReference type="InterPro" id="IPR025634">
    <property type="entry name" value="DUF4292"/>
</dbReference>
<evidence type="ECO:0000313" key="1">
    <source>
        <dbReference type="EMBL" id="RBA29817.1"/>
    </source>
</evidence>
<name>A0A365P5X1_9FLAO</name>
<reference evidence="1 2" key="1">
    <citation type="submission" date="2018-06" db="EMBL/GenBank/DDBJ databases">
        <title>Flavobacterium tibetense sp. nov., isolated from a wetland YonghuCo on Tibetan Plateau.</title>
        <authorList>
            <person name="Xing P."/>
            <person name="Phurbu D."/>
            <person name="Lu H."/>
        </authorList>
    </citation>
    <scope>NUCLEOTIDE SEQUENCE [LARGE SCALE GENOMIC DNA]</scope>
    <source>
        <strain evidence="1 2">YH5</strain>
    </source>
</reference>
<accession>A0A365P5X1</accession>
<dbReference type="RefSeq" id="WP_113987699.1">
    <property type="nucleotide sequence ID" value="NZ_QLST01000001.1"/>
</dbReference>
<dbReference type="AlphaFoldDB" id="A0A365P5X1"/>
<dbReference type="Pfam" id="PF14125">
    <property type="entry name" value="DUF4292"/>
    <property type="match status" value="1"/>
</dbReference>
<gene>
    <name evidence="1" type="ORF">DPN68_00900</name>
</gene>